<dbReference type="Gene3D" id="3.40.47.10">
    <property type="match status" value="1"/>
</dbReference>
<protein>
    <submittedName>
        <fullName evidence="2">Beta-ketoacyl synthase chain length factor</fullName>
    </submittedName>
</protein>
<dbReference type="EMBL" id="JAKEVY010000002">
    <property type="protein sequence ID" value="MCF1714537.1"/>
    <property type="molecule type" value="Genomic_DNA"/>
</dbReference>
<evidence type="ECO:0000313" key="2">
    <source>
        <dbReference type="EMBL" id="MCF1714537.1"/>
    </source>
</evidence>
<dbReference type="Pfam" id="PF13723">
    <property type="entry name" value="Ketoacyl-synt_2"/>
    <property type="match status" value="1"/>
</dbReference>
<dbReference type="RefSeq" id="WP_234865291.1">
    <property type="nucleotide sequence ID" value="NZ_JAKEVY010000002.1"/>
</dbReference>
<evidence type="ECO:0000313" key="3">
    <source>
        <dbReference type="Proteomes" id="UP001200145"/>
    </source>
</evidence>
<dbReference type="SUPFAM" id="SSF53901">
    <property type="entry name" value="Thiolase-like"/>
    <property type="match status" value="1"/>
</dbReference>
<dbReference type="InterPro" id="IPR014030">
    <property type="entry name" value="Ketoacyl_synth_N"/>
</dbReference>
<keyword evidence="3" id="KW-1185">Reference proteome</keyword>
<proteinExistence type="predicted"/>
<accession>A0ABS9BFQ7</accession>
<feature type="domain" description="Beta-ketoacyl synthase-like N-terminal" evidence="1">
    <location>
        <begin position="48"/>
        <end position="177"/>
    </location>
</feature>
<dbReference type="Proteomes" id="UP001200145">
    <property type="component" value="Unassembled WGS sequence"/>
</dbReference>
<evidence type="ECO:0000259" key="1">
    <source>
        <dbReference type="Pfam" id="PF13723"/>
    </source>
</evidence>
<dbReference type="InterPro" id="IPR016039">
    <property type="entry name" value="Thiolase-like"/>
</dbReference>
<organism evidence="2 3">
    <name type="scientific">Flavihumibacter fluminis</name>
    <dbReference type="NCBI Taxonomy" id="2909236"/>
    <lineage>
        <taxon>Bacteria</taxon>
        <taxon>Pseudomonadati</taxon>
        <taxon>Bacteroidota</taxon>
        <taxon>Chitinophagia</taxon>
        <taxon>Chitinophagales</taxon>
        <taxon>Chitinophagaceae</taxon>
        <taxon>Flavihumibacter</taxon>
    </lineage>
</organism>
<name>A0ABS9BFQ7_9BACT</name>
<gene>
    <name evidence="2" type="ORF">L0U88_07870</name>
</gene>
<reference evidence="2 3" key="1">
    <citation type="submission" date="2022-01" db="EMBL/GenBank/DDBJ databases">
        <title>Flavihumibacter sp. nov., isolated from sediment of a river.</title>
        <authorList>
            <person name="Liu H."/>
        </authorList>
    </citation>
    <scope>NUCLEOTIDE SEQUENCE [LARGE SCALE GENOMIC DNA]</scope>
    <source>
        <strain evidence="2 3">RY-1</strain>
    </source>
</reference>
<sequence>MIKPIFIRTARAVCAQDSFSSNDLLQPVRTLSGNRFTYLEPNYQDYFTIMQLRRMSRITRLGLVTAIECLRDAGDTQPEAIITGTGKGSLTDTEKFIHSVREFAEGTLNPSPFIQSTYNSLNGLIGLHHQINSYNSTYVHSGFSLEHALLDAAFQLNEQSIQTALVGSFEEMTPEHYIIKEKLDFWKKEIDGPDAIMKSSPGAISGEGSFFFFLDYQQGAAPLQLVDLTLLFEPGEGAVLHAMDSMLEQHGLGWDQLDVYLSGRNQDSRYEHYYEKVEQRLSATTHQLHFKHLSGEFDTAAGFGLWSAVRMAEKNQLFPSMIRKQGSTQSMDYMLLYNQYYGKQHSIYLLKKT</sequence>
<comment type="caution">
    <text evidence="2">The sequence shown here is derived from an EMBL/GenBank/DDBJ whole genome shotgun (WGS) entry which is preliminary data.</text>
</comment>